<dbReference type="InterPro" id="IPR003439">
    <property type="entry name" value="ABC_transporter-like_ATP-bd"/>
</dbReference>
<keyword evidence="4 9" id="KW-0812">Transmembrane</keyword>
<dbReference type="EMBL" id="MU864402">
    <property type="protein sequence ID" value="KAK4187464.1"/>
    <property type="molecule type" value="Genomic_DNA"/>
</dbReference>
<name>A0AAN7AI48_9PEZI</name>
<dbReference type="FunFam" id="3.40.50.300:FF:000221">
    <property type="entry name" value="Multidrug ABC transporter ATP-binding protein"/>
    <property type="match status" value="1"/>
</dbReference>
<keyword evidence="5" id="KW-0547">Nucleotide-binding</keyword>
<dbReference type="Gene3D" id="1.20.1560.10">
    <property type="entry name" value="ABC transporter type 1, transmembrane domain"/>
    <property type="match status" value="1"/>
</dbReference>
<evidence type="ECO:0000313" key="12">
    <source>
        <dbReference type="EMBL" id="KAK4187464.1"/>
    </source>
</evidence>
<keyword evidence="6" id="KW-0067">ATP-binding</keyword>
<dbReference type="InterPro" id="IPR036640">
    <property type="entry name" value="ABC1_TM_sf"/>
</dbReference>
<keyword evidence="3" id="KW-1003">Cell membrane</keyword>
<keyword evidence="8 9" id="KW-0472">Membrane</keyword>
<dbReference type="PANTHER" id="PTHR24221:SF651">
    <property type="entry name" value="HEAVY METAL TOLERANCE PROTEIN"/>
    <property type="match status" value="1"/>
</dbReference>
<evidence type="ECO:0000313" key="13">
    <source>
        <dbReference type="Proteomes" id="UP001302126"/>
    </source>
</evidence>
<dbReference type="PANTHER" id="PTHR24221">
    <property type="entry name" value="ATP-BINDING CASSETTE SUB-FAMILY B"/>
    <property type="match status" value="1"/>
</dbReference>
<dbReference type="GO" id="GO:0005774">
    <property type="term" value="C:vacuolar membrane"/>
    <property type="evidence" value="ECO:0007669"/>
    <property type="project" value="TreeGrafter"/>
</dbReference>
<evidence type="ECO:0000256" key="9">
    <source>
        <dbReference type="SAM" id="Phobius"/>
    </source>
</evidence>
<dbReference type="InterPro" id="IPR003593">
    <property type="entry name" value="AAA+_ATPase"/>
</dbReference>
<feature type="domain" description="ABC transporter" evidence="10">
    <location>
        <begin position="406"/>
        <end position="641"/>
    </location>
</feature>
<keyword evidence="7 9" id="KW-1133">Transmembrane helix</keyword>
<evidence type="ECO:0000256" key="1">
    <source>
        <dbReference type="ARBA" id="ARBA00004651"/>
    </source>
</evidence>
<dbReference type="Gene3D" id="3.40.50.300">
    <property type="entry name" value="P-loop containing nucleotide triphosphate hydrolases"/>
    <property type="match status" value="1"/>
</dbReference>
<feature type="transmembrane region" description="Helical" evidence="9">
    <location>
        <begin position="188"/>
        <end position="211"/>
    </location>
</feature>
<evidence type="ECO:0000259" key="10">
    <source>
        <dbReference type="PROSITE" id="PS50893"/>
    </source>
</evidence>
<dbReference type="AlphaFoldDB" id="A0AAN7AI48"/>
<evidence type="ECO:0000256" key="3">
    <source>
        <dbReference type="ARBA" id="ARBA00022475"/>
    </source>
</evidence>
<feature type="transmembrane region" description="Helical" evidence="9">
    <location>
        <begin position="12"/>
        <end position="31"/>
    </location>
</feature>
<dbReference type="GO" id="GO:0140359">
    <property type="term" value="F:ABC-type transporter activity"/>
    <property type="evidence" value="ECO:0007669"/>
    <property type="project" value="InterPro"/>
</dbReference>
<dbReference type="SUPFAM" id="SSF52540">
    <property type="entry name" value="P-loop containing nucleoside triphosphate hydrolases"/>
    <property type="match status" value="1"/>
</dbReference>
<comment type="caution">
    <text evidence="12">The sequence shown here is derived from an EMBL/GenBank/DDBJ whole genome shotgun (WGS) entry which is preliminary data.</text>
</comment>
<reference evidence="12" key="2">
    <citation type="submission" date="2023-05" db="EMBL/GenBank/DDBJ databases">
        <authorList>
            <consortium name="Lawrence Berkeley National Laboratory"/>
            <person name="Steindorff A."/>
            <person name="Hensen N."/>
            <person name="Bonometti L."/>
            <person name="Westerberg I."/>
            <person name="Brannstrom I.O."/>
            <person name="Guillou S."/>
            <person name="Cros-Aarteil S."/>
            <person name="Calhoun S."/>
            <person name="Haridas S."/>
            <person name="Kuo A."/>
            <person name="Mondo S."/>
            <person name="Pangilinan J."/>
            <person name="Riley R."/>
            <person name="Labutti K."/>
            <person name="Andreopoulos B."/>
            <person name="Lipzen A."/>
            <person name="Chen C."/>
            <person name="Yanf M."/>
            <person name="Daum C."/>
            <person name="Ng V."/>
            <person name="Clum A."/>
            <person name="Ohm R."/>
            <person name="Martin F."/>
            <person name="Silar P."/>
            <person name="Natvig D."/>
            <person name="Lalanne C."/>
            <person name="Gautier V."/>
            <person name="Ament-Velasquez S.L."/>
            <person name="Kruys A."/>
            <person name="Hutchinson M.I."/>
            <person name="Powell A.J."/>
            <person name="Barry K."/>
            <person name="Miller A.N."/>
            <person name="Grigoriev I.V."/>
            <person name="Debuchy R."/>
            <person name="Gladieux P."/>
            <person name="Thoren M.H."/>
            <person name="Johannesson H."/>
        </authorList>
    </citation>
    <scope>NUCLEOTIDE SEQUENCE</scope>
    <source>
        <strain evidence="12">PSN309</strain>
    </source>
</reference>
<organism evidence="12 13">
    <name type="scientific">Podospora australis</name>
    <dbReference type="NCBI Taxonomy" id="1536484"/>
    <lineage>
        <taxon>Eukaryota</taxon>
        <taxon>Fungi</taxon>
        <taxon>Dikarya</taxon>
        <taxon>Ascomycota</taxon>
        <taxon>Pezizomycotina</taxon>
        <taxon>Sordariomycetes</taxon>
        <taxon>Sordariomycetidae</taxon>
        <taxon>Sordariales</taxon>
        <taxon>Podosporaceae</taxon>
        <taxon>Podospora</taxon>
    </lineage>
</organism>
<dbReference type="InterPro" id="IPR039421">
    <property type="entry name" value="Type_1_exporter"/>
</dbReference>
<evidence type="ECO:0000256" key="4">
    <source>
        <dbReference type="ARBA" id="ARBA00022692"/>
    </source>
</evidence>
<dbReference type="PROSITE" id="PS50893">
    <property type="entry name" value="ABC_TRANSPORTER_2"/>
    <property type="match status" value="1"/>
</dbReference>
<dbReference type="GO" id="GO:0016887">
    <property type="term" value="F:ATP hydrolysis activity"/>
    <property type="evidence" value="ECO:0007669"/>
    <property type="project" value="InterPro"/>
</dbReference>
<dbReference type="InterPro" id="IPR011527">
    <property type="entry name" value="ABC1_TM_dom"/>
</dbReference>
<evidence type="ECO:0000256" key="7">
    <source>
        <dbReference type="ARBA" id="ARBA00022989"/>
    </source>
</evidence>
<evidence type="ECO:0000259" key="11">
    <source>
        <dbReference type="PROSITE" id="PS50929"/>
    </source>
</evidence>
<evidence type="ECO:0000256" key="8">
    <source>
        <dbReference type="ARBA" id="ARBA00023136"/>
    </source>
</evidence>
<gene>
    <name evidence="12" type="ORF">QBC35DRAFT_232943</name>
</gene>
<keyword evidence="2" id="KW-0813">Transport</keyword>
<accession>A0AAN7AI48</accession>
<reference evidence="12" key="1">
    <citation type="journal article" date="2023" name="Mol. Phylogenet. Evol.">
        <title>Genome-scale phylogeny and comparative genomics of the fungal order Sordariales.</title>
        <authorList>
            <person name="Hensen N."/>
            <person name="Bonometti L."/>
            <person name="Westerberg I."/>
            <person name="Brannstrom I.O."/>
            <person name="Guillou S."/>
            <person name="Cros-Aarteil S."/>
            <person name="Calhoun S."/>
            <person name="Haridas S."/>
            <person name="Kuo A."/>
            <person name="Mondo S."/>
            <person name="Pangilinan J."/>
            <person name="Riley R."/>
            <person name="LaButti K."/>
            <person name="Andreopoulos B."/>
            <person name="Lipzen A."/>
            <person name="Chen C."/>
            <person name="Yan M."/>
            <person name="Daum C."/>
            <person name="Ng V."/>
            <person name="Clum A."/>
            <person name="Steindorff A."/>
            <person name="Ohm R.A."/>
            <person name="Martin F."/>
            <person name="Silar P."/>
            <person name="Natvig D.O."/>
            <person name="Lalanne C."/>
            <person name="Gautier V."/>
            <person name="Ament-Velasquez S.L."/>
            <person name="Kruys A."/>
            <person name="Hutchinson M.I."/>
            <person name="Powell A.J."/>
            <person name="Barry K."/>
            <person name="Miller A.N."/>
            <person name="Grigoriev I.V."/>
            <person name="Debuchy R."/>
            <person name="Gladieux P."/>
            <person name="Hiltunen Thoren M."/>
            <person name="Johannesson H."/>
        </authorList>
    </citation>
    <scope>NUCLEOTIDE SEQUENCE</scope>
    <source>
        <strain evidence="12">PSN309</strain>
    </source>
</reference>
<dbReference type="InterPro" id="IPR017871">
    <property type="entry name" value="ABC_transporter-like_CS"/>
</dbReference>
<dbReference type="Pfam" id="PF00664">
    <property type="entry name" value="ABC_membrane"/>
    <property type="match status" value="1"/>
</dbReference>
<evidence type="ECO:0000256" key="5">
    <source>
        <dbReference type="ARBA" id="ARBA00022741"/>
    </source>
</evidence>
<dbReference type="PROSITE" id="PS50929">
    <property type="entry name" value="ABC_TM1F"/>
    <property type="match status" value="1"/>
</dbReference>
<feature type="transmembrane region" description="Helical" evidence="9">
    <location>
        <begin position="316"/>
        <end position="334"/>
    </location>
</feature>
<dbReference type="GO" id="GO:0005886">
    <property type="term" value="C:plasma membrane"/>
    <property type="evidence" value="ECO:0007669"/>
    <property type="project" value="UniProtKB-SubCell"/>
</dbReference>
<proteinExistence type="predicted"/>
<dbReference type="Proteomes" id="UP001302126">
    <property type="component" value="Unassembled WGS sequence"/>
</dbReference>
<feature type="transmembrane region" description="Helical" evidence="9">
    <location>
        <begin position="223"/>
        <end position="247"/>
    </location>
</feature>
<evidence type="ECO:0000256" key="2">
    <source>
        <dbReference type="ARBA" id="ARBA00022448"/>
    </source>
</evidence>
<dbReference type="SMART" id="SM00382">
    <property type="entry name" value="AAA"/>
    <property type="match status" value="1"/>
</dbReference>
<keyword evidence="13" id="KW-1185">Reference proteome</keyword>
<dbReference type="PROSITE" id="PS00211">
    <property type="entry name" value="ABC_TRANSPORTER_1"/>
    <property type="match status" value="1"/>
</dbReference>
<dbReference type="SUPFAM" id="SSF90123">
    <property type="entry name" value="ABC transporter transmembrane region"/>
    <property type="match status" value="1"/>
</dbReference>
<dbReference type="GO" id="GO:0005524">
    <property type="term" value="F:ATP binding"/>
    <property type="evidence" value="ECO:0007669"/>
    <property type="project" value="UniProtKB-KW"/>
</dbReference>
<protein>
    <submittedName>
        <fullName evidence="12">Heavy metal tolerance protein</fullName>
    </submittedName>
</protein>
<comment type="subcellular location">
    <subcellularLocation>
        <location evidence="1">Cell membrane</location>
        <topology evidence="1">Multi-pass membrane protein</topology>
    </subcellularLocation>
</comment>
<evidence type="ECO:0000256" key="6">
    <source>
        <dbReference type="ARBA" id="ARBA00022840"/>
    </source>
</evidence>
<dbReference type="Pfam" id="PF00005">
    <property type="entry name" value="ABC_tran"/>
    <property type="match status" value="1"/>
</dbReference>
<dbReference type="InterPro" id="IPR027417">
    <property type="entry name" value="P-loop_NTPase"/>
</dbReference>
<sequence length="662" mass="74102">MAWTEITTTAYTYYGVPALLLSLPPLVLYLSKYTNSSKQWKSWTLPLHLLPPDRRAQLTDLSLLFPLLLPTEPTARKKLIKNYYILGLTTTTKRLLKVAHPILLRRIIHLLSSSGSSGQNQLPWVEIISFVLLRRLATTATDALHSSANRKARSAMTDRVELVLYQKLLSLTSEFHETKQTGTLWKTVCSAGGLTVNFFSLLVFTQIPYVVDMVLGVATCWSVFGSGIALSMLLLAVFYAVLSLQVVGDHDRRSYERAIQGSENSDNLSHDAISNWQTVAYFDRFIFERQRYENAVATKRAMIDTWRDNTVWKKRLKDGLAAVGMAAVCLYGGYKIQAGKRTTGDFVLLFQFLTELFYPLDILLMIPESVDRFLSDSKKFLEILKLEPGIKDKEGAKEFQLKEGEIEFEGVGFRYPGQEEDAVKNVSFTVPGGKMVAIVGETGGGKSTLFKLLCRAYDVRTGSIKIDGQDLRDVKLGSLREHISVVPQNIGVFNASVMDNLRYANPEATKEQIEEACEAAALHKRILGFPNGYDEKVGEKGVKLSGGELQRLAIARALLRPAQIVLFDEATSNLDAETEARIQEYLRKWYVGRTVVVVAHRLATIANADLILSFKNGQIVEAGRAEELLAKKGYFHLLWEKQRLAWDPASKTSSVGNELEKV</sequence>
<feature type="domain" description="ABC transmembrane type-1" evidence="11">
    <location>
        <begin position="101"/>
        <end position="365"/>
    </location>
</feature>